<accession>K1S3W7</accession>
<keyword evidence="2" id="KW-0687">Ribonucleoprotein</keyword>
<dbReference type="InterPro" id="IPR003029">
    <property type="entry name" value="S1_domain"/>
</dbReference>
<organism evidence="2">
    <name type="scientific">human gut metagenome</name>
    <dbReference type="NCBI Taxonomy" id="408170"/>
    <lineage>
        <taxon>unclassified sequences</taxon>
        <taxon>metagenomes</taxon>
        <taxon>organismal metagenomes</taxon>
    </lineage>
</organism>
<name>K1S3W7_9ZZZZ</name>
<dbReference type="AlphaFoldDB" id="K1S3W7"/>
<comment type="caution">
    <text evidence="2">The sequence shown here is derived from an EMBL/GenBank/DDBJ whole genome shotgun (WGS) entry which is preliminary data.</text>
</comment>
<dbReference type="EMBL" id="AJWZ01007993">
    <property type="protein sequence ID" value="EKC55372.1"/>
    <property type="molecule type" value="Genomic_DNA"/>
</dbReference>
<sequence>RSSIDAISVSRISHPSDRFKVGQDIKVIIKSLDNGRIWLSHKELLGTWIENAAMFKTGETVSGIVRSVEDYGIFIELTPNLAGLAEPRHDVSVGQQASVYIKAIIPDKMKVKLIAVDVFDAEYKSDKLQYFINDKHISHWIYTPENSSKVIETIF</sequence>
<gene>
    <name evidence="2" type="ORF">OBE_11595</name>
</gene>
<reference evidence="2" key="1">
    <citation type="journal article" date="2013" name="Environ. Microbiol.">
        <title>Microbiota from the distal guts of lean and obese adolescents exhibit partial functional redundancy besides clear differences in community structure.</title>
        <authorList>
            <person name="Ferrer M."/>
            <person name="Ruiz A."/>
            <person name="Lanza F."/>
            <person name="Haange S.B."/>
            <person name="Oberbach A."/>
            <person name="Till H."/>
            <person name="Bargiela R."/>
            <person name="Campoy C."/>
            <person name="Segura M.T."/>
            <person name="Richter M."/>
            <person name="von Bergen M."/>
            <person name="Seifert J."/>
            <person name="Suarez A."/>
        </authorList>
    </citation>
    <scope>NUCLEOTIDE SEQUENCE</scope>
</reference>
<dbReference type="GO" id="GO:0005840">
    <property type="term" value="C:ribosome"/>
    <property type="evidence" value="ECO:0007669"/>
    <property type="project" value="UniProtKB-KW"/>
</dbReference>
<dbReference type="SUPFAM" id="SSF50249">
    <property type="entry name" value="Nucleic acid-binding proteins"/>
    <property type="match status" value="2"/>
</dbReference>
<evidence type="ECO:0000313" key="2">
    <source>
        <dbReference type="EMBL" id="EKC55372.1"/>
    </source>
</evidence>
<evidence type="ECO:0000259" key="1">
    <source>
        <dbReference type="PROSITE" id="PS50126"/>
    </source>
</evidence>
<protein>
    <submittedName>
        <fullName evidence="2">Ribosomal protein S1</fullName>
    </submittedName>
</protein>
<dbReference type="Gene3D" id="2.40.50.140">
    <property type="entry name" value="Nucleic acid-binding proteins"/>
    <property type="match status" value="2"/>
</dbReference>
<dbReference type="GO" id="GO:0003676">
    <property type="term" value="F:nucleic acid binding"/>
    <property type="evidence" value="ECO:0007669"/>
    <property type="project" value="InterPro"/>
</dbReference>
<dbReference type="InterPro" id="IPR012340">
    <property type="entry name" value="NA-bd_OB-fold"/>
</dbReference>
<proteinExistence type="predicted"/>
<feature type="non-terminal residue" evidence="2">
    <location>
        <position position="1"/>
    </location>
</feature>
<dbReference type="PROSITE" id="PS50126">
    <property type="entry name" value="S1"/>
    <property type="match status" value="1"/>
</dbReference>
<feature type="domain" description="S1 motif" evidence="1">
    <location>
        <begin position="58"/>
        <end position="84"/>
    </location>
</feature>
<keyword evidence="2" id="KW-0689">Ribosomal protein</keyword>